<accession>A0A5N5CWF7</accession>
<keyword evidence="2" id="KW-0645">Protease</keyword>
<keyword evidence="7" id="KW-1185">Reference proteome</keyword>
<dbReference type="InterPro" id="IPR003653">
    <property type="entry name" value="Peptidase_C48_C"/>
</dbReference>
<feature type="compositionally biased region" description="Polar residues" evidence="4">
    <location>
        <begin position="7"/>
        <end position="23"/>
    </location>
</feature>
<gene>
    <name evidence="6" type="ORF">DBV05_g11634</name>
</gene>
<evidence type="ECO:0000256" key="1">
    <source>
        <dbReference type="ARBA" id="ARBA00005234"/>
    </source>
</evidence>
<organism evidence="6 7">
    <name type="scientific">Lasiodiplodia theobromae</name>
    <dbReference type="NCBI Taxonomy" id="45133"/>
    <lineage>
        <taxon>Eukaryota</taxon>
        <taxon>Fungi</taxon>
        <taxon>Dikarya</taxon>
        <taxon>Ascomycota</taxon>
        <taxon>Pezizomycotina</taxon>
        <taxon>Dothideomycetes</taxon>
        <taxon>Dothideomycetes incertae sedis</taxon>
        <taxon>Botryosphaeriales</taxon>
        <taxon>Botryosphaeriaceae</taxon>
        <taxon>Lasiodiplodia</taxon>
    </lineage>
</organism>
<dbReference type="OrthoDB" id="10683400at2759"/>
<dbReference type="Gene3D" id="3.40.395.10">
    <property type="entry name" value="Adenoviral Proteinase, Chain A"/>
    <property type="match status" value="1"/>
</dbReference>
<comment type="similarity">
    <text evidence="1">Belongs to the peptidase C48 family.</text>
</comment>
<name>A0A5N5CWF7_9PEZI</name>
<evidence type="ECO:0000256" key="2">
    <source>
        <dbReference type="ARBA" id="ARBA00022670"/>
    </source>
</evidence>
<feature type="region of interest" description="Disordered" evidence="4">
    <location>
        <begin position="189"/>
        <end position="239"/>
    </location>
</feature>
<feature type="compositionally biased region" description="Acidic residues" evidence="4">
    <location>
        <begin position="50"/>
        <end position="67"/>
    </location>
</feature>
<dbReference type="PROSITE" id="PS50600">
    <property type="entry name" value="ULP_PROTEASE"/>
    <property type="match status" value="1"/>
</dbReference>
<dbReference type="GO" id="GO:0006508">
    <property type="term" value="P:proteolysis"/>
    <property type="evidence" value="ECO:0007669"/>
    <property type="project" value="UniProtKB-KW"/>
</dbReference>
<feature type="compositionally biased region" description="Polar residues" evidence="4">
    <location>
        <begin position="321"/>
        <end position="332"/>
    </location>
</feature>
<keyword evidence="3" id="KW-0378">Hydrolase</keyword>
<dbReference type="EMBL" id="VCHE01000175">
    <property type="protein sequence ID" value="KAB2569693.1"/>
    <property type="molecule type" value="Genomic_DNA"/>
</dbReference>
<dbReference type="AlphaFoldDB" id="A0A5N5CWF7"/>
<dbReference type="InterPro" id="IPR038765">
    <property type="entry name" value="Papain-like_cys_pep_sf"/>
</dbReference>
<reference evidence="6 7" key="1">
    <citation type="journal article" date="2019" name="Sci. Rep.">
        <title>A multi-omics analysis of the grapevine pathogen Lasiodiplodia theobromae reveals that temperature affects the expression of virulence- and pathogenicity-related genes.</title>
        <authorList>
            <person name="Felix C."/>
            <person name="Meneses R."/>
            <person name="Goncalves M.F.M."/>
            <person name="Tilleman L."/>
            <person name="Duarte A.S."/>
            <person name="Jorrin-Novo J.V."/>
            <person name="Van de Peer Y."/>
            <person name="Deforce D."/>
            <person name="Van Nieuwerburgh F."/>
            <person name="Esteves A.C."/>
            <person name="Alves A."/>
        </authorList>
    </citation>
    <scope>NUCLEOTIDE SEQUENCE [LARGE SCALE GENOMIC DNA]</scope>
    <source>
        <strain evidence="6 7">LA-SOL3</strain>
    </source>
</reference>
<dbReference type="SUPFAM" id="SSF54001">
    <property type="entry name" value="Cysteine proteinases"/>
    <property type="match status" value="1"/>
</dbReference>
<evidence type="ECO:0000259" key="5">
    <source>
        <dbReference type="PROSITE" id="PS50600"/>
    </source>
</evidence>
<feature type="region of interest" description="Disordered" evidence="4">
    <location>
        <begin position="1"/>
        <end position="67"/>
    </location>
</feature>
<dbReference type="GO" id="GO:0008234">
    <property type="term" value="F:cysteine-type peptidase activity"/>
    <property type="evidence" value="ECO:0007669"/>
    <property type="project" value="InterPro"/>
</dbReference>
<dbReference type="Proteomes" id="UP000325902">
    <property type="component" value="Unassembled WGS sequence"/>
</dbReference>
<evidence type="ECO:0000313" key="7">
    <source>
        <dbReference type="Proteomes" id="UP000325902"/>
    </source>
</evidence>
<dbReference type="GO" id="GO:0019783">
    <property type="term" value="F:ubiquitin-like protein peptidase activity"/>
    <property type="evidence" value="ECO:0007669"/>
    <property type="project" value="UniProtKB-ARBA"/>
</dbReference>
<evidence type="ECO:0000256" key="3">
    <source>
        <dbReference type="ARBA" id="ARBA00022801"/>
    </source>
</evidence>
<protein>
    <recommendedName>
        <fullName evidence="5">Ubiquitin-like protease family profile domain-containing protein</fullName>
    </recommendedName>
</protein>
<feature type="region of interest" description="Disordered" evidence="4">
    <location>
        <begin position="316"/>
        <end position="335"/>
    </location>
</feature>
<proteinExistence type="inferred from homology"/>
<dbReference type="Pfam" id="PF02902">
    <property type="entry name" value="Peptidase_C48"/>
    <property type="match status" value="1"/>
</dbReference>
<evidence type="ECO:0000313" key="6">
    <source>
        <dbReference type="EMBL" id="KAB2569693.1"/>
    </source>
</evidence>
<comment type="caution">
    <text evidence="6">The sequence shown here is derived from an EMBL/GenBank/DDBJ whole genome shotgun (WGS) entry which is preliminary data.</text>
</comment>
<evidence type="ECO:0000256" key="4">
    <source>
        <dbReference type="SAM" id="MobiDB-lite"/>
    </source>
</evidence>
<sequence length="716" mass="78746">MARLRSKPTTSNISMPASGTRSKVATLRLRPRVKTALRPGANERATPAPADDDPGSDEGIEDDEYEENADKVEELTGLEYAGAPFPRLARKLAASKWELDNARFLREFSPGMWRSRDFMRQLVDWAETGTFSLEDALKAMAETRRHQANGTRPAQKGGDTRLTRINRKRRWTPQCLTNALVDLQENGLELDSLPPQPGEARRNSSVSIEAPRRAAGNSLSDDLSLLQPHLSPHDTDKLDEDDTFQFVTSDEPGTMDATSGHTEDGYVGAQEGEAVDSALGADLVMKGSEVTNGMALEVEDGADEDVIMVDSVPLSGRAHSHSASHPNTTPPTDVTGAASSLLPGVWVSGSAIDFVLRIFANDTHRIVSNTFVDNAFNNPKALEEKSELRLKPEQRQIVLPLHLNTGHWTMSFLELDKNRAVFADSLASSSQIPHNVASVLKAFVESLGISSASEWTYELSTSAKQSDNVECGVHALVFAIHRIAGVPPPTKVDAPLWRLVFRAALLASGQADTEPQSWGSPFELEEEGLPAALHLDISTSSDRQLHDCAVTLESGARRLLQRFQELKEGPDSQVVSSLLETFLRRAHDERDMVEEVIRALQEQIASANEFKRCMDQEALKVATDPAKGYLLHKSESFDKDVGNFESQLLVARSKHGDMSARIRAMDAAVEAANAVTEKGVEWLKARITETKGKLQTVWDELQRRHEQIKEVLGSFE</sequence>
<feature type="domain" description="Ubiquitin-like protease family profile" evidence="5">
    <location>
        <begin position="312"/>
        <end position="482"/>
    </location>
</feature>